<dbReference type="EMBL" id="AHMZ02000126">
    <property type="protein sequence ID" value="EMN28725.1"/>
    <property type="molecule type" value="Genomic_DNA"/>
</dbReference>
<protein>
    <submittedName>
        <fullName evidence="1">Uncharacterized protein</fullName>
    </submittedName>
</protein>
<comment type="caution">
    <text evidence="1">The sequence shown here is derived from an EMBL/GenBank/DDBJ whole genome shotgun (WGS) entry which is preliminary data.</text>
</comment>
<reference evidence="1 2" key="1">
    <citation type="submission" date="2013-01" db="EMBL/GenBank/DDBJ databases">
        <authorList>
            <person name="Harkins D.M."/>
            <person name="Durkin A.S."/>
            <person name="Brinkac L.M."/>
            <person name="Haft D.H."/>
            <person name="Selengut J.D."/>
            <person name="Sanka R."/>
            <person name="DePew J."/>
            <person name="Purushe J."/>
            <person name="Peacock S.J."/>
            <person name="Thaipadungpanit J."/>
            <person name="Wuthiekanun V.W."/>
            <person name="Day N.P."/>
            <person name="Vinetz J.M."/>
            <person name="Sutton G.G."/>
            <person name="Nierman W.C."/>
            <person name="Fouts D.E."/>
        </authorList>
    </citation>
    <scope>NUCLEOTIDE SEQUENCE [LARGE SCALE GENOMIC DNA]</scope>
    <source>
        <strain evidence="1 2">L0374</strain>
    </source>
</reference>
<accession>M6KA98</accession>
<name>M6KA98_LEPIR</name>
<evidence type="ECO:0000313" key="1">
    <source>
        <dbReference type="EMBL" id="EMN28725.1"/>
    </source>
</evidence>
<gene>
    <name evidence="1" type="ORF">LEP1GSC083_4629</name>
</gene>
<organism evidence="1 2">
    <name type="scientific">Leptospira interrogans serovar Pyrogenes str. L0374</name>
    <dbReference type="NCBI Taxonomy" id="1049928"/>
    <lineage>
        <taxon>Bacteria</taxon>
        <taxon>Pseudomonadati</taxon>
        <taxon>Spirochaetota</taxon>
        <taxon>Spirochaetia</taxon>
        <taxon>Leptospirales</taxon>
        <taxon>Leptospiraceae</taxon>
        <taxon>Leptospira</taxon>
    </lineage>
</organism>
<evidence type="ECO:0000313" key="2">
    <source>
        <dbReference type="Proteomes" id="UP000012137"/>
    </source>
</evidence>
<dbReference type="AlphaFoldDB" id="M6KA98"/>
<proteinExistence type="predicted"/>
<dbReference type="Proteomes" id="UP000012137">
    <property type="component" value="Unassembled WGS sequence"/>
</dbReference>
<sequence>MKNSLGEKSEIVAPMGSEISFSQNPTFKVRAVGAFKQKPGCPDKSVSGIGAERLQRLCKGECYHPSSERKKLLKSKWLESFLKFLRTSPFPN</sequence>